<reference evidence="6" key="1">
    <citation type="submission" date="2018-09" db="EMBL/GenBank/DDBJ databases">
        <authorList>
            <person name="Livingstone P.G."/>
            <person name="Whitworth D.E."/>
        </authorList>
    </citation>
    <scope>NUCLEOTIDE SEQUENCE [LARGE SCALE GENOMIC DNA]</scope>
    <source>
        <strain evidence="6">CA054A</strain>
    </source>
</reference>
<dbReference type="Proteomes" id="UP000268094">
    <property type="component" value="Unassembled WGS sequence"/>
</dbReference>
<sequence>LFDYIEVFYNQQRMHSAIGYAAPAEFERAAA</sequence>
<evidence type="ECO:0000313" key="6">
    <source>
        <dbReference type="Proteomes" id="UP000268094"/>
    </source>
</evidence>
<dbReference type="EMBL" id="RAVZ01000861">
    <property type="protein sequence ID" value="RKG63001.1"/>
    <property type="molecule type" value="Genomic_DNA"/>
</dbReference>
<evidence type="ECO:0000313" key="5">
    <source>
        <dbReference type="EMBL" id="RKG73085.1"/>
    </source>
</evidence>
<feature type="non-terminal residue" evidence="2">
    <location>
        <position position="1"/>
    </location>
</feature>
<evidence type="ECO:0000313" key="2">
    <source>
        <dbReference type="EMBL" id="RKG63001.1"/>
    </source>
</evidence>
<gene>
    <name evidence="5" type="ORF">D7V88_37055</name>
    <name evidence="4" type="ORF">D7V88_37075</name>
    <name evidence="3" type="ORF">D7V88_41755</name>
    <name evidence="2" type="ORF">D7V88_42525</name>
</gene>
<reference evidence="2" key="2">
    <citation type="submission" date="2018-09" db="EMBL/GenBank/DDBJ databases">
        <authorList>
            <person name="Parvin R."/>
            <person name="Begum J.A."/>
            <person name="Chowdhury E.H."/>
            <person name="Islam M.R."/>
            <person name="Harder T."/>
        </authorList>
    </citation>
    <scope>NUCLEOTIDE SEQUENCE</scope>
    <source>
        <strain evidence="2">CA054A</strain>
    </source>
</reference>
<proteinExistence type="predicted"/>
<name>A0A3A8HAI9_9BACT</name>
<evidence type="ECO:0000259" key="1">
    <source>
        <dbReference type="Pfam" id="PF13333"/>
    </source>
</evidence>
<evidence type="ECO:0000313" key="3">
    <source>
        <dbReference type="EMBL" id="RKG65640.1"/>
    </source>
</evidence>
<feature type="domain" description="Integrase catalytic" evidence="1">
    <location>
        <begin position="1"/>
        <end position="28"/>
    </location>
</feature>
<dbReference type="InterPro" id="IPR001584">
    <property type="entry name" value="Integrase_cat-core"/>
</dbReference>
<dbReference type="GO" id="GO:0015074">
    <property type="term" value="P:DNA integration"/>
    <property type="evidence" value="ECO:0007669"/>
    <property type="project" value="InterPro"/>
</dbReference>
<dbReference type="Pfam" id="PF13333">
    <property type="entry name" value="rve_2"/>
    <property type="match status" value="1"/>
</dbReference>
<protein>
    <recommendedName>
        <fullName evidence="1">Integrase catalytic domain-containing protein</fullName>
    </recommendedName>
</protein>
<organism evidence="2 6">
    <name type="scientific">Corallococcus terminator</name>
    <dbReference type="NCBI Taxonomy" id="2316733"/>
    <lineage>
        <taxon>Bacteria</taxon>
        <taxon>Pseudomonadati</taxon>
        <taxon>Myxococcota</taxon>
        <taxon>Myxococcia</taxon>
        <taxon>Myxococcales</taxon>
        <taxon>Cystobacterineae</taxon>
        <taxon>Myxococcaceae</taxon>
        <taxon>Corallococcus</taxon>
    </lineage>
</organism>
<accession>A0A3A8HAI9</accession>
<dbReference type="EMBL" id="RAVZ01000430">
    <property type="protein sequence ID" value="RKG73085.1"/>
    <property type="molecule type" value="Genomic_DNA"/>
</dbReference>
<dbReference type="AlphaFoldDB" id="A0A3A8HAI9"/>
<keyword evidence="6" id="KW-1185">Reference proteome</keyword>
<evidence type="ECO:0000313" key="4">
    <source>
        <dbReference type="EMBL" id="RKG73063.1"/>
    </source>
</evidence>
<dbReference type="OrthoDB" id="9801287at2"/>
<dbReference type="EMBL" id="RAVZ01000431">
    <property type="protein sequence ID" value="RKG73063.1"/>
    <property type="molecule type" value="Genomic_DNA"/>
</dbReference>
<dbReference type="EMBL" id="RAVZ01000715">
    <property type="protein sequence ID" value="RKG65640.1"/>
    <property type="molecule type" value="Genomic_DNA"/>
</dbReference>
<comment type="caution">
    <text evidence="2">The sequence shown here is derived from an EMBL/GenBank/DDBJ whole genome shotgun (WGS) entry which is preliminary data.</text>
</comment>